<dbReference type="EMBL" id="CP040749">
    <property type="protein sequence ID" value="QCX38402.1"/>
    <property type="molecule type" value="Genomic_DNA"/>
</dbReference>
<dbReference type="GO" id="GO:0012505">
    <property type="term" value="C:endomembrane system"/>
    <property type="evidence" value="ECO:0007669"/>
    <property type="project" value="UniProtKB-SubCell"/>
</dbReference>
<keyword evidence="7" id="KW-1185">Reference proteome</keyword>
<dbReference type="PANTHER" id="PTHR12714">
    <property type="entry name" value="PROTEIN-S ISOPRENYLCYSTEINE O-METHYLTRANSFERASE"/>
    <property type="match status" value="1"/>
</dbReference>
<evidence type="ECO:0000313" key="7">
    <source>
        <dbReference type="Proteomes" id="UP000306229"/>
    </source>
</evidence>
<dbReference type="AlphaFoldDB" id="A0A5B7TUS3"/>
<dbReference type="InterPro" id="IPR007318">
    <property type="entry name" value="Phopholipid_MeTrfase"/>
</dbReference>
<evidence type="ECO:0000256" key="2">
    <source>
        <dbReference type="ARBA" id="ARBA00022692"/>
    </source>
</evidence>
<dbReference type="OrthoDB" id="9809773at2"/>
<keyword evidence="2 5" id="KW-0812">Transmembrane</keyword>
<evidence type="ECO:0000256" key="5">
    <source>
        <dbReference type="SAM" id="Phobius"/>
    </source>
</evidence>
<evidence type="ECO:0000256" key="4">
    <source>
        <dbReference type="ARBA" id="ARBA00023136"/>
    </source>
</evidence>
<feature type="transmembrane region" description="Helical" evidence="5">
    <location>
        <begin position="7"/>
        <end position="26"/>
    </location>
</feature>
<protein>
    <submittedName>
        <fullName evidence="6">Isoprenylcysteine carboxylmethyltransferase family protein</fullName>
    </submittedName>
</protein>
<dbReference type="Gene3D" id="1.20.120.1630">
    <property type="match status" value="1"/>
</dbReference>
<evidence type="ECO:0000256" key="3">
    <source>
        <dbReference type="ARBA" id="ARBA00022989"/>
    </source>
</evidence>
<keyword evidence="6" id="KW-0808">Transferase</keyword>
<evidence type="ECO:0000313" key="6">
    <source>
        <dbReference type="EMBL" id="QCX38402.1"/>
    </source>
</evidence>
<organism evidence="6 7">
    <name type="scientific">Aureibaculum algae</name>
    <dbReference type="NCBI Taxonomy" id="2584122"/>
    <lineage>
        <taxon>Bacteria</taxon>
        <taxon>Pseudomonadati</taxon>
        <taxon>Bacteroidota</taxon>
        <taxon>Flavobacteriia</taxon>
        <taxon>Flavobacteriales</taxon>
        <taxon>Flavobacteriaceae</taxon>
        <taxon>Aureibaculum</taxon>
    </lineage>
</organism>
<dbReference type="Proteomes" id="UP000306229">
    <property type="component" value="Chromosome"/>
</dbReference>
<sequence length="149" mass="17212">MKLKIPPAIQFLFFAFAMFIITKLTGKNFSFALQNVVVILLFAFGAFIGLLAVLSFRKAHTTINPLDPSKASKLVTSDLYQYTRNPMYLGLVIIQTALFFGFGNYYNIIILFIYGWYLTNYQIKPEEEALTKLFGEGYTQYCEKVRRWV</sequence>
<dbReference type="KEGG" id="fbe:FF125_08135"/>
<dbReference type="PANTHER" id="PTHR12714:SF24">
    <property type="entry name" value="SLR1182 PROTEIN"/>
    <property type="match status" value="1"/>
</dbReference>
<feature type="transmembrane region" description="Helical" evidence="5">
    <location>
        <begin position="32"/>
        <end position="54"/>
    </location>
</feature>
<evidence type="ECO:0000256" key="1">
    <source>
        <dbReference type="ARBA" id="ARBA00004127"/>
    </source>
</evidence>
<dbReference type="Pfam" id="PF04191">
    <property type="entry name" value="PEMT"/>
    <property type="match status" value="1"/>
</dbReference>
<accession>A0A5B7TUS3</accession>
<keyword evidence="6" id="KW-0489">Methyltransferase</keyword>
<dbReference type="GO" id="GO:0032259">
    <property type="term" value="P:methylation"/>
    <property type="evidence" value="ECO:0007669"/>
    <property type="project" value="UniProtKB-KW"/>
</dbReference>
<keyword evidence="4 5" id="KW-0472">Membrane</keyword>
<reference evidence="6 7" key="1">
    <citation type="submission" date="2019-05" db="EMBL/GenBank/DDBJ databases">
        <title>Algicella ahnfeltiae gen. nov., sp. nov., a novel marine bacterium of the family Flavobacteriaceae isolated from a red alga.</title>
        <authorList>
            <person name="Nedashkovskaya O.I."/>
            <person name="Kukhlevskiy A.D."/>
            <person name="Kim S.-G."/>
            <person name="Zhukova N.V."/>
            <person name="Mikhailov V.V."/>
        </authorList>
    </citation>
    <scope>NUCLEOTIDE SEQUENCE [LARGE SCALE GENOMIC DNA]</scope>
    <source>
        <strain evidence="6 7">10Alg115</strain>
    </source>
</reference>
<feature type="transmembrane region" description="Helical" evidence="5">
    <location>
        <begin position="88"/>
        <end position="117"/>
    </location>
</feature>
<name>A0A5B7TUS3_9FLAO</name>
<proteinExistence type="predicted"/>
<comment type="subcellular location">
    <subcellularLocation>
        <location evidence="1">Endomembrane system</location>
        <topology evidence="1">Multi-pass membrane protein</topology>
    </subcellularLocation>
</comment>
<keyword evidence="3 5" id="KW-1133">Transmembrane helix</keyword>
<dbReference type="GO" id="GO:0008168">
    <property type="term" value="F:methyltransferase activity"/>
    <property type="evidence" value="ECO:0007669"/>
    <property type="project" value="UniProtKB-KW"/>
</dbReference>
<gene>
    <name evidence="6" type="ORF">FF125_08135</name>
</gene>
<dbReference type="RefSeq" id="WP_138949295.1">
    <property type="nucleotide sequence ID" value="NZ_CP040749.1"/>
</dbReference>